<dbReference type="GO" id="GO:0043953">
    <property type="term" value="P:protein transport by the Tat complex"/>
    <property type="evidence" value="ECO:0007669"/>
    <property type="project" value="UniProtKB-UniRule"/>
</dbReference>
<comment type="subunit">
    <text evidence="9">Forms a complex with TatC.</text>
</comment>
<dbReference type="GO" id="GO:0033281">
    <property type="term" value="C:TAT protein transport complex"/>
    <property type="evidence" value="ECO:0007669"/>
    <property type="project" value="UniProtKB-UniRule"/>
</dbReference>
<comment type="subcellular location">
    <subcellularLocation>
        <location evidence="1 9">Cell membrane</location>
        <topology evidence="1 9">Single-pass membrane protein</topology>
    </subcellularLocation>
</comment>
<evidence type="ECO:0000256" key="9">
    <source>
        <dbReference type="HAMAP-Rule" id="MF_00236"/>
    </source>
</evidence>
<evidence type="ECO:0000256" key="5">
    <source>
        <dbReference type="ARBA" id="ARBA00022927"/>
    </source>
</evidence>
<dbReference type="Pfam" id="PF02416">
    <property type="entry name" value="TatA_B_E"/>
    <property type="match status" value="1"/>
</dbReference>
<dbReference type="Gene3D" id="1.20.5.3310">
    <property type="match status" value="1"/>
</dbReference>
<comment type="caution">
    <text evidence="10">The sequence shown here is derived from an EMBL/GenBank/DDBJ whole genome shotgun (WGS) entry which is preliminary data.</text>
</comment>
<dbReference type="Proteomes" id="UP000266389">
    <property type="component" value="Unassembled WGS sequence"/>
</dbReference>
<evidence type="ECO:0000256" key="2">
    <source>
        <dbReference type="ARBA" id="ARBA00022448"/>
    </source>
</evidence>
<dbReference type="NCBIfam" id="TIGR01411">
    <property type="entry name" value="tatAE"/>
    <property type="match status" value="1"/>
</dbReference>
<keyword evidence="2 9" id="KW-0813">Transport</keyword>
<keyword evidence="8 9" id="KW-0472">Membrane</keyword>
<dbReference type="PANTHER" id="PTHR42982:SF1">
    <property type="entry name" value="SEC-INDEPENDENT PROTEIN TRANSLOCASE PROTEIN TATA"/>
    <property type="match status" value="1"/>
</dbReference>
<evidence type="ECO:0000313" key="11">
    <source>
        <dbReference type="Proteomes" id="UP000266389"/>
    </source>
</evidence>
<keyword evidence="5 9" id="KW-0653">Protein transport</keyword>
<reference evidence="10 11" key="1">
    <citation type="journal article" date="2011" name="ISME J.">
        <title>Community ecology of hot spring cyanobacterial mats: predominant populations and their functional potential.</title>
        <authorList>
            <person name="Klatt C.G."/>
            <person name="Wood J.M."/>
            <person name="Rusch D.B."/>
            <person name="Bateson M.M."/>
            <person name="Hamamura N."/>
            <person name="Heidelberg J.F."/>
            <person name="Grossman A.R."/>
            <person name="Bhaya D."/>
            <person name="Cohan F.M."/>
            <person name="Kuhl M."/>
            <person name="Bryant D.A."/>
            <person name="Ward D.M."/>
        </authorList>
    </citation>
    <scope>NUCLEOTIDE SEQUENCE [LARGE SCALE GENOMIC DNA]</scope>
    <source>
        <strain evidence="10">OS</strain>
    </source>
</reference>
<dbReference type="InterPro" id="IPR003369">
    <property type="entry name" value="TatA/B/E"/>
</dbReference>
<dbReference type="InterPro" id="IPR006312">
    <property type="entry name" value="TatA/E"/>
</dbReference>
<organism evidence="10 11">
    <name type="scientific">Candidatus Thermochlorobacter aerophilus</name>
    <dbReference type="NCBI Taxonomy" id="1868324"/>
    <lineage>
        <taxon>Bacteria</taxon>
        <taxon>Pseudomonadati</taxon>
        <taxon>Chlorobiota</taxon>
        <taxon>Chlorobiia</taxon>
        <taxon>Chlorobiales</taxon>
        <taxon>Candidatus Thermochlorobacteriaceae</taxon>
        <taxon>Candidatus Thermochlorobacter</taxon>
    </lineage>
</organism>
<evidence type="ECO:0000256" key="4">
    <source>
        <dbReference type="ARBA" id="ARBA00022692"/>
    </source>
</evidence>
<keyword evidence="7 9" id="KW-0811">Translocation</keyword>
<evidence type="ECO:0000313" key="10">
    <source>
        <dbReference type="EMBL" id="RFM24927.1"/>
    </source>
</evidence>
<name>A0A395M2C5_9BACT</name>
<proteinExistence type="inferred from homology"/>
<keyword evidence="6 9" id="KW-1133">Transmembrane helix</keyword>
<evidence type="ECO:0000256" key="3">
    <source>
        <dbReference type="ARBA" id="ARBA00022475"/>
    </source>
</evidence>
<keyword evidence="3 9" id="KW-1003">Cell membrane</keyword>
<evidence type="ECO:0000256" key="6">
    <source>
        <dbReference type="ARBA" id="ARBA00022989"/>
    </source>
</evidence>
<evidence type="ECO:0000256" key="8">
    <source>
        <dbReference type="ARBA" id="ARBA00023136"/>
    </source>
</evidence>
<dbReference type="AlphaFoldDB" id="A0A395M2C5"/>
<evidence type="ECO:0000256" key="7">
    <source>
        <dbReference type="ARBA" id="ARBA00023010"/>
    </source>
</evidence>
<comment type="similarity">
    <text evidence="9">Belongs to the TatA/E family.</text>
</comment>
<dbReference type="GO" id="GO:0008320">
    <property type="term" value="F:protein transmembrane transporter activity"/>
    <property type="evidence" value="ECO:0007669"/>
    <property type="project" value="UniProtKB-UniRule"/>
</dbReference>
<accession>A0A395M2C5</accession>
<protein>
    <recommendedName>
        <fullName evidence="9">Sec-independent protein translocase protein TatA</fullName>
    </recommendedName>
</protein>
<dbReference type="EMBL" id="PHFL01000014">
    <property type="protein sequence ID" value="RFM24927.1"/>
    <property type="molecule type" value="Genomic_DNA"/>
</dbReference>
<keyword evidence="4 9" id="KW-0812">Transmembrane</keyword>
<sequence>MFGLGGQELLLIFLIVLIFFGAKRLPELARGLGKSINEFRRAQAGIEEEINKVTEIPKNDKDLIEKISQMSEEEKAKLAELLNSTKK</sequence>
<dbReference type="PANTHER" id="PTHR42982">
    <property type="entry name" value="SEC-INDEPENDENT PROTEIN TRANSLOCASE PROTEIN TATA"/>
    <property type="match status" value="1"/>
</dbReference>
<evidence type="ECO:0000256" key="1">
    <source>
        <dbReference type="ARBA" id="ARBA00004162"/>
    </source>
</evidence>
<dbReference type="HAMAP" id="MF_00236">
    <property type="entry name" value="TatA_E"/>
    <property type="match status" value="1"/>
</dbReference>
<comment type="function">
    <text evidence="9">Part of the twin-arginine translocation (Tat) system that transports large folded proteins containing a characteristic twin-arginine motif in their signal peptide across membranes. TatA could form the protein-conducting channel of the Tat system.</text>
</comment>
<dbReference type="PRINTS" id="PR01506">
    <property type="entry name" value="TATBPROTEIN"/>
</dbReference>
<gene>
    <name evidence="9" type="primary">tatA</name>
    <name evidence="10" type="ORF">D0433_03225</name>
</gene>